<feature type="transmembrane region" description="Helical" evidence="1">
    <location>
        <begin position="50"/>
        <end position="78"/>
    </location>
</feature>
<name>A0AAD6WRE6_9AGAR</name>
<sequence length="175" mass="19428">MLHRAVRTLGVGVPPDGVTVRALAARQTFFSAMTIYNDNFDLNNDTAPSILGLSILQFGASLGGLALIVAGILIWLCYRSKARVRDHEANIMLFNQNYAMPTAPPPVPTLTRPQRSFSMLKREQTAAIPRYEDRYTAPDVLVRTVDGLQLLPGSLPAKNKKKPFWRQSNISSNFK</sequence>
<dbReference type="Proteomes" id="UP001218188">
    <property type="component" value="Unassembled WGS sequence"/>
</dbReference>
<keyword evidence="3" id="KW-1185">Reference proteome</keyword>
<evidence type="ECO:0000313" key="3">
    <source>
        <dbReference type="Proteomes" id="UP001218188"/>
    </source>
</evidence>
<comment type="caution">
    <text evidence="2">The sequence shown here is derived from an EMBL/GenBank/DDBJ whole genome shotgun (WGS) entry which is preliminary data.</text>
</comment>
<dbReference type="EMBL" id="JARJCM010000351">
    <property type="protein sequence ID" value="KAJ7018189.1"/>
    <property type="molecule type" value="Genomic_DNA"/>
</dbReference>
<evidence type="ECO:0000313" key="2">
    <source>
        <dbReference type="EMBL" id="KAJ7018189.1"/>
    </source>
</evidence>
<proteinExistence type="predicted"/>
<keyword evidence="1" id="KW-0812">Transmembrane</keyword>
<organism evidence="2 3">
    <name type="scientific">Mycena alexandri</name>
    <dbReference type="NCBI Taxonomy" id="1745969"/>
    <lineage>
        <taxon>Eukaryota</taxon>
        <taxon>Fungi</taxon>
        <taxon>Dikarya</taxon>
        <taxon>Basidiomycota</taxon>
        <taxon>Agaricomycotina</taxon>
        <taxon>Agaricomycetes</taxon>
        <taxon>Agaricomycetidae</taxon>
        <taxon>Agaricales</taxon>
        <taxon>Marasmiineae</taxon>
        <taxon>Mycenaceae</taxon>
        <taxon>Mycena</taxon>
    </lineage>
</organism>
<evidence type="ECO:0000256" key="1">
    <source>
        <dbReference type="SAM" id="Phobius"/>
    </source>
</evidence>
<protein>
    <submittedName>
        <fullName evidence="2">Uncharacterized protein</fullName>
    </submittedName>
</protein>
<gene>
    <name evidence="2" type="ORF">C8F04DRAFT_398647</name>
</gene>
<keyword evidence="1" id="KW-0472">Membrane</keyword>
<dbReference type="AlphaFoldDB" id="A0AAD6WRE6"/>
<keyword evidence="1" id="KW-1133">Transmembrane helix</keyword>
<reference evidence="2" key="1">
    <citation type="submission" date="2023-03" db="EMBL/GenBank/DDBJ databases">
        <title>Massive genome expansion in bonnet fungi (Mycena s.s.) driven by repeated elements and novel gene families across ecological guilds.</title>
        <authorList>
            <consortium name="Lawrence Berkeley National Laboratory"/>
            <person name="Harder C.B."/>
            <person name="Miyauchi S."/>
            <person name="Viragh M."/>
            <person name="Kuo A."/>
            <person name="Thoen E."/>
            <person name="Andreopoulos B."/>
            <person name="Lu D."/>
            <person name="Skrede I."/>
            <person name="Drula E."/>
            <person name="Henrissat B."/>
            <person name="Morin E."/>
            <person name="Kohler A."/>
            <person name="Barry K."/>
            <person name="LaButti K."/>
            <person name="Morin E."/>
            <person name="Salamov A."/>
            <person name="Lipzen A."/>
            <person name="Mereny Z."/>
            <person name="Hegedus B."/>
            <person name="Baldrian P."/>
            <person name="Stursova M."/>
            <person name="Weitz H."/>
            <person name="Taylor A."/>
            <person name="Grigoriev I.V."/>
            <person name="Nagy L.G."/>
            <person name="Martin F."/>
            <person name="Kauserud H."/>
        </authorList>
    </citation>
    <scope>NUCLEOTIDE SEQUENCE</scope>
    <source>
        <strain evidence="2">CBHHK200</strain>
    </source>
</reference>
<accession>A0AAD6WRE6</accession>